<gene>
    <name evidence="2" type="ORF">JR316_005238</name>
</gene>
<sequence length="215" mass="24195">MYQPASSNSTANNTQQADAGASESPSSTVIAALFISELLQQNSKETELYFFTLVRCISNLRSEVKNTIQSLTTNGDDDDVVVYGALLLLLRCANSKSRFHTSMIDGYDLFRTAYTVALKAFADNNNSIAGSYHLLMTLPSFYTDAVLFAQRGSEKKKAKYTEIMKNIRERMESDVTRSSDTIRGMIVEFRGILEDDFATKHRRTRFGYPRKFEAV</sequence>
<protein>
    <submittedName>
        <fullName evidence="2">Uncharacterized protein</fullName>
    </submittedName>
</protein>
<organism evidence="2">
    <name type="scientific">Psilocybe cubensis</name>
    <name type="common">Psychedelic mushroom</name>
    <name type="synonym">Stropharia cubensis</name>
    <dbReference type="NCBI Taxonomy" id="181762"/>
    <lineage>
        <taxon>Eukaryota</taxon>
        <taxon>Fungi</taxon>
        <taxon>Dikarya</taxon>
        <taxon>Basidiomycota</taxon>
        <taxon>Agaricomycotina</taxon>
        <taxon>Agaricomycetes</taxon>
        <taxon>Agaricomycetidae</taxon>
        <taxon>Agaricales</taxon>
        <taxon>Agaricineae</taxon>
        <taxon>Strophariaceae</taxon>
        <taxon>Psilocybe</taxon>
    </lineage>
</organism>
<dbReference type="EMBL" id="JAFIQS010000005">
    <property type="protein sequence ID" value="KAG5168686.1"/>
    <property type="molecule type" value="Genomic_DNA"/>
</dbReference>
<proteinExistence type="predicted"/>
<accession>A0A8H7XVX9</accession>
<dbReference type="AlphaFoldDB" id="A0A8H7XVX9"/>
<comment type="caution">
    <text evidence="2">The sequence shown here is derived from an EMBL/GenBank/DDBJ whole genome shotgun (WGS) entry which is preliminary data.</text>
</comment>
<name>A0A8H7XVX9_PSICU</name>
<evidence type="ECO:0000313" key="2">
    <source>
        <dbReference type="EMBL" id="KAG5168686.1"/>
    </source>
</evidence>
<feature type="region of interest" description="Disordered" evidence="1">
    <location>
        <begin position="1"/>
        <end position="23"/>
    </location>
</feature>
<evidence type="ECO:0000256" key="1">
    <source>
        <dbReference type="SAM" id="MobiDB-lite"/>
    </source>
</evidence>
<reference evidence="2" key="1">
    <citation type="submission" date="2021-02" db="EMBL/GenBank/DDBJ databases">
        <title>Psilocybe cubensis genome.</title>
        <authorList>
            <person name="Mckernan K.J."/>
            <person name="Crawford S."/>
            <person name="Trippe A."/>
            <person name="Kane L.T."/>
            <person name="Mclaughlin S."/>
        </authorList>
    </citation>
    <scope>NUCLEOTIDE SEQUENCE [LARGE SCALE GENOMIC DNA]</scope>
    <source>
        <strain evidence="2">MGC-MH-2018</strain>
    </source>
</reference>